<dbReference type="Proteomes" id="UP000292345">
    <property type="component" value="Unassembled WGS sequence"/>
</dbReference>
<dbReference type="PANTHER" id="PTHR41786">
    <property type="entry name" value="MOTILITY ACCESSORY FACTOR MAF"/>
    <property type="match status" value="1"/>
</dbReference>
<gene>
    <name evidence="3" type="ORF">C3B51_11940</name>
</gene>
<dbReference type="InterPro" id="IPR002826">
    <property type="entry name" value="MptE-like"/>
</dbReference>
<dbReference type="AlphaFoldDB" id="A0A4V2E2Z0"/>
<dbReference type="Pfam" id="PF01973">
    <property type="entry name" value="MptE-like"/>
    <property type="match status" value="1"/>
</dbReference>
<proteinExistence type="predicted"/>
<evidence type="ECO:0000259" key="2">
    <source>
        <dbReference type="Pfam" id="PF20157"/>
    </source>
</evidence>
<reference evidence="3 4" key="1">
    <citation type="submission" date="2018-01" db="EMBL/GenBank/DDBJ databases">
        <title>Co-occurrence of chitin degradation, pigmentation and bioactivity in marine Pseudoalteromonas.</title>
        <authorList>
            <person name="Paulsen S."/>
            <person name="Gram L."/>
            <person name="Machado H."/>
        </authorList>
    </citation>
    <scope>NUCLEOTIDE SEQUENCE [LARGE SCALE GENOMIC DNA]</scope>
    <source>
        <strain evidence="3 4">S1946</strain>
    </source>
</reference>
<comment type="caution">
    <text evidence="3">The sequence shown here is derived from an EMBL/GenBank/DDBJ whole genome shotgun (WGS) entry which is preliminary data.</text>
</comment>
<dbReference type="InterPro" id="IPR045376">
    <property type="entry name" value="Maf_N"/>
</dbReference>
<name>A0A4V2E2Z0_9GAMM</name>
<feature type="domain" description="Glycosyltransferase Maf N-terminal" evidence="2">
    <location>
        <begin position="40"/>
        <end position="271"/>
    </location>
</feature>
<dbReference type="RefSeq" id="WP_130245181.1">
    <property type="nucleotide sequence ID" value="NZ_PPUZ01000032.1"/>
</dbReference>
<protein>
    <submittedName>
        <fullName evidence="3">Septum formation inhibitor Maf</fullName>
    </submittedName>
</protein>
<dbReference type="PANTHER" id="PTHR41786:SF1">
    <property type="entry name" value="6-HYDROXYMETHYLPTERIN DIPHOSPHOKINASE MPTE-LIKE DOMAIN-CONTAINING PROTEIN"/>
    <property type="match status" value="1"/>
</dbReference>
<evidence type="ECO:0000313" key="3">
    <source>
        <dbReference type="EMBL" id="RZM80267.1"/>
    </source>
</evidence>
<dbReference type="EMBL" id="PPUZ01000032">
    <property type="protein sequence ID" value="RZM80267.1"/>
    <property type="molecule type" value="Genomic_DNA"/>
</dbReference>
<accession>A0A4V2E2Z0</accession>
<organism evidence="3 4">
    <name type="scientific">Pseudoalteromonas rubra</name>
    <dbReference type="NCBI Taxonomy" id="43658"/>
    <lineage>
        <taxon>Bacteria</taxon>
        <taxon>Pseudomonadati</taxon>
        <taxon>Pseudomonadota</taxon>
        <taxon>Gammaproteobacteria</taxon>
        <taxon>Alteromonadales</taxon>
        <taxon>Pseudoalteromonadaceae</taxon>
        <taxon>Pseudoalteromonas</taxon>
    </lineage>
</organism>
<evidence type="ECO:0000313" key="4">
    <source>
        <dbReference type="Proteomes" id="UP000292345"/>
    </source>
</evidence>
<feature type="domain" description="6-hydroxymethylpterin diphosphokinase MptE-like" evidence="1">
    <location>
        <begin position="305"/>
        <end position="468"/>
    </location>
</feature>
<sequence>MTSDDNLDLQQMLKAAEEKLLATQQQKEREQIFADQANPRFERNLAAFRKYYPEIANSIERFQTREDFCIHVTQSGHGNFFPRGKDVPLYGDDPVAQAKEQVAHYTKHANFGRTDYFEATPWQSTDKRVHVRYMVKLVEILSSIKHTGGKRLDSLPEVFPSAIVFGIGLGYHLTELLQRHKFDYLFICEPDLELFFASLFCIDWDEIITTIDDQGGCLFLHLGIDYQDFFNEIFKVAEDIGIFSIINSFCYQHYPSDEITNLIKAFFDNYYQLHQGFGFYNDAITGLAHAVLNAEQGASFLFPRIKGKELAQQIPVFVVGNGPSLDESIELLRAHQDDAIIIAGGTAFQSLMKAGIKPDFHVLVERTQATYDVLLHIEPEEGYGDTNLLAVDVMHPDVPKLYKWTGIGLKGPEAASAFLTMETLKRYGLSVTSLPACGPLVSNTAAAYAVSMGFEDIYLIGVDNGYTQKGSTHSKLSIYNDEQLKSSFKPMAGATIKLEGNFGDDVLATPLLALSKAMLDRLAHSAPGCRIYNVGEGAKIRDAIPLREEQVLIAKSSLDKHQTVEALKQAHFQPIDLQDAEKSMAIEEYQELCDYLIEIGERPFATREEANELLKAQQRVVYAYRKSVHPHFFHLIKGTLLYFHCPLMTMMYFFENEKETMAHFKRGFAIWLEFLKEIREDFALNWHTKCDFTLPKYRNEDK</sequence>
<dbReference type="Pfam" id="PF20157">
    <property type="entry name" value="Maf_flag10_N"/>
    <property type="match status" value="1"/>
</dbReference>
<evidence type="ECO:0000259" key="1">
    <source>
        <dbReference type="Pfam" id="PF01973"/>
    </source>
</evidence>